<comment type="caution">
    <text evidence="2">The sequence shown here is derived from an EMBL/GenBank/DDBJ whole genome shotgun (WGS) entry which is preliminary data.</text>
</comment>
<dbReference type="Pfam" id="PF07833">
    <property type="entry name" value="Cu_amine_oxidN1"/>
    <property type="match status" value="1"/>
</dbReference>
<organism evidence="2 3">
    <name type="scientific">Bacillus carboniphilus</name>
    <dbReference type="NCBI Taxonomy" id="86663"/>
    <lineage>
        <taxon>Bacteria</taxon>
        <taxon>Bacillati</taxon>
        <taxon>Bacillota</taxon>
        <taxon>Bacilli</taxon>
        <taxon>Bacillales</taxon>
        <taxon>Bacillaceae</taxon>
        <taxon>Bacillus</taxon>
    </lineage>
</organism>
<dbReference type="PANTHER" id="PTHR10587">
    <property type="entry name" value="GLYCOSYL TRANSFERASE-RELATED"/>
    <property type="match status" value="1"/>
</dbReference>
<dbReference type="RefSeq" id="WP_343803062.1">
    <property type="nucleotide sequence ID" value="NZ_BAAADJ010000063.1"/>
</dbReference>
<keyword evidence="3" id="KW-1185">Reference proteome</keyword>
<dbReference type="CDD" id="cd10944">
    <property type="entry name" value="CE4_SmPgdA_like"/>
    <property type="match status" value="1"/>
</dbReference>
<dbReference type="InterPro" id="IPR002509">
    <property type="entry name" value="NODB_dom"/>
</dbReference>
<accession>A0ABN0WRF3</accession>
<proteinExistence type="predicted"/>
<feature type="domain" description="NodB homology" evidence="1">
    <location>
        <begin position="183"/>
        <end position="372"/>
    </location>
</feature>
<dbReference type="InterPro" id="IPR050248">
    <property type="entry name" value="Polysacc_deacetylase_ArnD"/>
</dbReference>
<dbReference type="InterPro" id="IPR011330">
    <property type="entry name" value="Glyco_hydro/deAcase_b/a-brl"/>
</dbReference>
<reference evidence="2 3" key="1">
    <citation type="journal article" date="2019" name="Int. J. Syst. Evol. Microbiol.">
        <title>The Global Catalogue of Microorganisms (GCM) 10K type strain sequencing project: providing services to taxonomists for standard genome sequencing and annotation.</title>
        <authorList>
            <consortium name="The Broad Institute Genomics Platform"/>
            <consortium name="The Broad Institute Genome Sequencing Center for Infectious Disease"/>
            <person name="Wu L."/>
            <person name="Ma J."/>
        </authorList>
    </citation>
    <scope>NUCLEOTIDE SEQUENCE [LARGE SCALE GENOMIC DNA]</scope>
    <source>
        <strain evidence="2 3">JCM 9731</strain>
    </source>
</reference>
<sequence>MKKLKKAIVLLLLFFIMYVGVEPFKASANATTKTQKEIPVALVIENKLLSFEKEFPYIANKTTYAPIQTFAKSLGVSIEKKKEGEIQLKKGSKSLFFSASKQTVTFESGKSQLITFFKKDDTWFAPVRFIGEYFGYHVDSVFSNKHHIVRLTKDSKLSHVQYFASSEKELDKYYELIASLIKPKIYLTFDDGPTAALGSILDTLNDYDAKATFFMLEPYMREYPALVKQLVQDGHYPALHSVSHDKNKLYRSASPSAFINEMLQTQETLYQLTGEYSFLVRAPYGSKPYLNNQYLDALVWEGMKMWDWNIDPQDWKYEAKKPEMILENIKTQVEQREKSNEPMVILLHVRNGTAKVLPSIVEYLQNKGYELAPYHPNEHFQMNFWKDERL</sequence>
<dbReference type="SUPFAM" id="SSF55383">
    <property type="entry name" value="Copper amine oxidase, domain N"/>
    <property type="match status" value="1"/>
</dbReference>
<protein>
    <recommendedName>
        <fullName evidence="1">NodB homology domain-containing protein</fullName>
    </recommendedName>
</protein>
<dbReference type="Gene3D" id="3.20.20.370">
    <property type="entry name" value="Glycoside hydrolase/deacetylase"/>
    <property type="match status" value="1"/>
</dbReference>
<name>A0ABN0WRF3_9BACI</name>
<dbReference type="PROSITE" id="PS51677">
    <property type="entry name" value="NODB"/>
    <property type="match status" value="1"/>
</dbReference>
<dbReference type="Pfam" id="PF01522">
    <property type="entry name" value="Polysacc_deac_1"/>
    <property type="match status" value="1"/>
</dbReference>
<dbReference type="PANTHER" id="PTHR10587:SF125">
    <property type="entry name" value="POLYSACCHARIDE DEACETYLASE YHEN-RELATED"/>
    <property type="match status" value="1"/>
</dbReference>
<evidence type="ECO:0000313" key="2">
    <source>
        <dbReference type="EMBL" id="GAA0344876.1"/>
    </source>
</evidence>
<evidence type="ECO:0000313" key="3">
    <source>
        <dbReference type="Proteomes" id="UP001500782"/>
    </source>
</evidence>
<dbReference type="Proteomes" id="UP001500782">
    <property type="component" value="Unassembled WGS sequence"/>
</dbReference>
<dbReference type="SUPFAM" id="SSF88713">
    <property type="entry name" value="Glycoside hydrolase/deacetylase"/>
    <property type="match status" value="1"/>
</dbReference>
<evidence type="ECO:0000259" key="1">
    <source>
        <dbReference type="PROSITE" id="PS51677"/>
    </source>
</evidence>
<dbReference type="InterPro" id="IPR036582">
    <property type="entry name" value="Mao_N_sf"/>
</dbReference>
<dbReference type="EMBL" id="BAAADJ010000063">
    <property type="protein sequence ID" value="GAA0344876.1"/>
    <property type="molecule type" value="Genomic_DNA"/>
</dbReference>
<gene>
    <name evidence="2" type="ORF">GCM10008967_39140</name>
</gene>
<dbReference type="InterPro" id="IPR012854">
    <property type="entry name" value="Cu_amine_oxidase-like_N"/>
</dbReference>